<organism evidence="25 26">
    <name type="scientific">Brachybacterium halotolerans</name>
    <dbReference type="NCBI Taxonomy" id="2795215"/>
    <lineage>
        <taxon>Bacteria</taxon>
        <taxon>Bacillati</taxon>
        <taxon>Actinomycetota</taxon>
        <taxon>Actinomycetes</taxon>
        <taxon>Micrococcales</taxon>
        <taxon>Dermabacteraceae</taxon>
        <taxon>Brachybacterium</taxon>
    </lineage>
</organism>
<dbReference type="Pfam" id="PF01068">
    <property type="entry name" value="DNA_ligase_A_M"/>
    <property type="match status" value="1"/>
</dbReference>
<dbReference type="EC" id="6.5.1.1" evidence="2"/>
<dbReference type="Pfam" id="PF21686">
    <property type="entry name" value="LigD_Prim-Pol"/>
    <property type="match status" value="1"/>
</dbReference>
<dbReference type="InterPro" id="IPR033649">
    <property type="entry name" value="MtLigD_Pol-like"/>
</dbReference>
<comment type="similarity">
    <text evidence="22">In the N-terminal section; belongs to the LigD polymerase family.</text>
</comment>
<evidence type="ECO:0000256" key="18">
    <source>
        <dbReference type="ARBA" id="ARBA00023268"/>
    </source>
</evidence>
<keyword evidence="17" id="KW-0464">Manganese</keyword>
<evidence type="ECO:0000256" key="20">
    <source>
        <dbReference type="ARBA" id="ARBA00034003"/>
    </source>
</evidence>
<evidence type="ECO:0000256" key="3">
    <source>
        <dbReference type="ARBA" id="ARBA00022598"/>
    </source>
</evidence>
<keyword evidence="10" id="KW-0378">Hydrolase</keyword>
<dbReference type="CDD" id="cd07971">
    <property type="entry name" value="OBF_DNA_ligase_LigD"/>
    <property type="match status" value="1"/>
</dbReference>
<dbReference type="PANTHER" id="PTHR42705:SF2">
    <property type="entry name" value="BIFUNCTIONAL NON-HOMOLOGOUS END JOINING PROTEIN LIGD"/>
    <property type="match status" value="1"/>
</dbReference>
<comment type="similarity">
    <text evidence="21">In the C-terminal section; belongs to the ATP-dependent DNA ligase family.</text>
</comment>
<dbReference type="Gene3D" id="3.30.1490.70">
    <property type="match status" value="1"/>
</dbReference>
<evidence type="ECO:0000256" key="14">
    <source>
        <dbReference type="ARBA" id="ARBA00023125"/>
    </source>
</evidence>
<evidence type="ECO:0000256" key="9">
    <source>
        <dbReference type="ARBA" id="ARBA00022763"/>
    </source>
</evidence>
<keyword evidence="6" id="KW-0540">Nuclease</keyword>
<keyword evidence="8" id="KW-0547">Nucleotide-binding</keyword>
<feature type="domain" description="ATP-dependent DNA ligase family profile" evidence="24">
    <location>
        <begin position="652"/>
        <end position="775"/>
    </location>
</feature>
<dbReference type="CDD" id="cd04863">
    <property type="entry name" value="MtLigD_Pol_like"/>
    <property type="match status" value="1"/>
</dbReference>
<keyword evidence="13" id="KW-0239">DNA-directed DNA polymerase</keyword>
<dbReference type="InterPro" id="IPR052171">
    <property type="entry name" value="NHEJ_LigD"/>
</dbReference>
<dbReference type="InterPro" id="IPR016059">
    <property type="entry name" value="DNA_ligase_ATP-dep_CS"/>
</dbReference>
<evidence type="ECO:0000256" key="8">
    <source>
        <dbReference type="ARBA" id="ARBA00022741"/>
    </source>
</evidence>
<evidence type="ECO:0000256" key="22">
    <source>
        <dbReference type="ARBA" id="ARBA00049990"/>
    </source>
</evidence>
<evidence type="ECO:0000256" key="7">
    <source>
        <dbReference type="ARBA" id="ARBA00022723"/>
    </source>
</evidence>
<accession>A0ABS1BB54</accession>
<dbReference type="NCBIfam" id="TIGR02779">
    <property type="entry name" value="NHEJ_ligase_lig"/>
    <property type="match status" value="1"/>
</dbReference>
<dbReference type="PROSITE" id="PS50160">
    <property type="entry name" value="DNA_LIGASE_A3"/>
    <property type="match status" value="1"/>
</dbReference>
<comment type="cofactor">
    <cofactor evidence="1">
        <name>Mn(2+)</name>
        <dbReference type="ChEBI" id="CHEBI:29035"/>
    </cofactor>
</comment>
<dbReference type="InterPro" id="IPR012340">
    <property type="entry name" value="NA-bd_OB-fold"/>
</dbReference>
<dbReference type="CDD" id="cd07906">
    <property type="entry name" value="Adenylation_DNA_ligase_LigD_LigC"/>
    <property type="match status" value="1"/>
</dbReference>
<feature type="compositionally biased region" description="Pro residues" evidence="23">
    <location>
        <begin position="335"/>
        <end position="345"/>
    </location>
</feature>
<keyword evidence="4" id="KW-0808">Transferase</keyword>
<evidence type="ECO:0000313" key="26">
    <source>
        <dbReference type="Proteomes" id="UP000612352"/>
    </source>
</evidence>
<evidence type="ECO:0000256" key="12">
    <source>
        <dbReference type="ARBA" id="ARBA00022840"/>
    </source>
</evidence>
<comment type="caution">
    <text evidence="25">The sequence shown here is derived from an EMBL/GenBank/DDBJ whole genome shotgun (WGS) entry which is preliminary data.</text>
</comment>
<evidence type="ECO:0000256" key="21">
    <source>
        <dbReference type="ARBA" id="ARBA00049981"/>
    </source>
</evidence>
<keyword evidence="7" id="KW-0479">Metal-binding</keyword>
<evidence type="ECO:0000256" key="4">
    <source>
        <dbReference type="ARBA" id="ARBA00022679"/>
    </source>
</evidence>
<dbReference type="PROSITE" id="PS00333">
    <property type="entry name" value="DNA_LIGASE_A2"/>
    <property type="match status" value="1"/>
</dbReference>
<dbReference type="InterPro" id="IPR014144">
    <property type="entry name" value="LigD_PE_domain"/>
</dbReference>
<dbReference type="Pfam" id="PF04679">
    <property type="entry name" value="DNA_ligase_A_C"/>
    <property type="match status" value="1"/>
</dbReference>
<evidence type="ECO:0000256" key="15">
    <source>
        <dbReference type="ARBA" id="ARBA00023172"/>
    </source>
</evidence>
<dbReference type="GO" id="GO:0003910">
    <property type="term" value="F:DNA ligase (ATP) activity"/>
    <property type="evidence" value="ECO:0007669"/>
    <property type="project" value="UniProtKB-EC"/>
</dbReference>
<keyword evidence="5" id="KW-0548">Nucleotidyltransferase</keyword>
<keyword evidence="3 25" id="KW-0436">Ligase</keyword>
<keyword evidence="9" id="KW-0227">DNA damage</keyword>
<evidence type="ECO:0000256" key="16">
    <source>
        <dbReference type="ARBA" id="ARBA00023204"/>
    </source>
</evidence>
<dbReference type="NCBIfam" id="NF007210">
    <property type="entry name" value="PRK09632.1"/>
    <property type="match status" value="1"/>
</dbReference>
<keyword evidence="14" id="KW-0238">DNA-binding</keyword>
<feature type="region of interest" description="Disordered" evidence="23">
    <location>
        <begin position="300"/>
        <end position="360"/>
    </location>
</feature>
<dbReference type="Gene3D" id="2.40.50.140">
    <property type="entry name" value="Nucleic acid-binding proteins"/>
    <property type="match status" value="1"/>
</dbReference>
<evidence type="ECO:0000256" key="11">
    <source>
        <dbReference type="ARBA" id="ARBA00022839"/>
    </source>
</evidence>
<dbReference type="InterPro" id="IPR012310">
    <property type="entry name" value="DNA_ligase_ATP-dep_cent"/>
</dbReference>
<evidence type="ECO:0000256" key="23">
    <source>
        <dbReference type="SAM" id="MobiDB-lite"/>
    </source>
</evidence>
<evidence type="ECO:0000256" key="17">
    <source>
        <dbReference type="ARBA" id="ARBA00023211"/>
    </source>
</evidence>
<evidence type="ECO:0000256" key="13">
    <source>
        <dbReference type="ARBA" id="ARBA00022932"/>
    </source>
</evidence>
<feature type="region of interest" description="Disordered" evidence="23">
    <location>
        <begin position="509"/>
        <end position="561"/>
    </location>
</feature>
<evidence type="ECO:0000256" key="10">
    <source>
        <dbReference type="ARBA" id="ARBA00022801"/>
    </source>
</evidence>
<dbReference type="InterPro" id="IPR014146">
    <property type="entry name" value="LigD_ligase_dom"/>
</dbReference>
<name>A0ABS1BB54_9MICO</name>
<dbReference type="Gene3D" id="3.90.920.10">
    <property type="entry name" value="DNA primase, PRIM domain"/>
    <property type="match status" value="1"/>
</dbReference>
<keyword evidence="18" id="KW-0511">Multifunctional enzyme</keyword>
<keyword evidence="26" id="KW-1185">Reference proteome</keyword>
<dbReference type="EMBL" id="JAEDAJ010000005">
    <property type="protein sequence ID" value="MBK0331856.1"/>
    <property type="molecule type" value="Genomic_DNA"/>
</dbReference>
<evidence type="ECO:0000256" key="6">
    <source>
        <dbReference type="ARBA" id="ARBA00022722"/>
    </source>
</evidence>
<evidence type="ECO:0000259" key="24">
    <source>
        <dbReference type="PROSITE" id="PS50160"/>
    </source>
</evidence>
<dbReference type="NCBIfam" id="TIGR02778">
    <property type="entry name" value="ligD_pol"/>
    <property type="match status" value="1"/>
</dbReference>
<keyword evidence="16" id="KW-0234">DNA repair</keyword>
<evidence type="ECO:0000313" key="25">
    <source>
        <dbReference type="EMBL" id="MBK0331856.1"/>
    </source>
</evidence>
<keyword evidence="12" id="KW-0067">ATP-binding</keyword>
<evidence type="ECO:0000256" key="5">
    <source>
        <dbReference type="ARBA" id="ARBA00022695"/>
    </source>
</evidence>
<proteinExistence type="inferred from homology"/>
<dbReference type="InterPro" id="IPR012309">
    <property type="entry name" value="DNA_ligase_ATP-dep_C"/>
</dbReference>
<dbReference type="InterPro" id="IPR014145">
    <property type="entry name" value="LigD_pol_dom"/>
</dbReference>
<gene>
    <name evidence="25" type="ORF">I8D64_10610</name>
</gene>
<keyword evidence="11" id="KW-0269">Exonuclease</keyword>
<dbReference type="RefSeq" id="WP_200502564.1">
    <property type="nucleotide sequence ID" value="NZ_JAEDAJ010000005.1"/>
</dbReference>
<evidence type="ECO:0000256" key="1">
    <source>
        <dbReference type="ARBA" id="ARBA00001936"/>
    </source>
</evidence>
<reference evidence="25 26" key="1">
    <citation type="submission" date="2020-12" db="EMBL/GenBank/DDBJ databases">
        <title>Brachybacterium sp. MASK1Z-5, whole genome shotgun sequence.</title>
        <authorList>
            <person name="Tuo L."/>
        </authorList>
    </citation>
    <scope>NUCLEOTIDE SEQUENCE [LARGE SCALE GENOMIC DNA]</scope>
    <source>
        <strain evidence="25 26">MASK1Z-5</strain>
    </source>
</reference>
<dbReference type="SUPFAM" id="SSF56091">
    <property type="entry name" value="DNA ligase/mRNA capping enzyme, catalytic domain"/>
    <property type="match status" value="1"/>
</dbReference>
<evidence type="ECO:0000256" key="2">
    <source>
        <dbReference type="ARBA" id="ARBA00012727"/>
    </source>
</evidence>
<comment type="catalytic activity">
    <reaction evidence="20">
        <text>ATP + (deoxyribonucleotide)n-3'-hydroxyl + 5'-phospho-(deoxyribonucleotide)m = (deoxyribonucleotide)n+m + AMP + diphosphate.</text>
        <dbReference type="EC" id="6.5.1.1"/>
    </reaction>
</comment>
<dbReference type="SUPFAM" id="SSF50249">
    <property type="entry name" value="Nucleic acid-binding proteins"/>
    <property type="match status" value="1"/>
</dbReference>
<dbReference type="Pfam" id="PF13298">
    <property type="entry name" value="LigD_N"/>
    <property type="match status" value="1"/>
</dbReference>
<protein>
    <recommendedName>
        <fullName evidence="2">DNA ligase (ATP)</fullName>
        <ecNumber evidence="2">6.5.1.1</ecNumber>
    </recommendedName>
    <alternativeName>
        <fullName evidence="19">NHEJ DNA polymerase</fullName>
    </alternativeName>
</protein>
<keyword evidence="15" id="KW-0233">DNA recombination</keyword>
<evidence type="ECO:0000256" key="19">
    <source>
        <dbReference type="ARBA" id="ARBA00029943"/>
    </source>
</evidence>
<dbReference type="Gene3D" id="3.30.470.30">
    <property type="entry name" value="DNA ligase/mRNA capping enzyme"/>
    <property type="match status" value="1"/>
</dbReference>
<sequence>MSAREQKVEVDGRSLRLTHLDKVMYPSTGTTKGEVIDYYRRAAGVMVPQAARRPATRKRWVDGVGTAEHPGKVFFRKDLEDSAPDWVPRADLEHHDGISTYPLVDEAAVLVWLAQLAALEIHTPQWRFDADGESSCPDRLVLDLDSGEGAGLDDCAQVALWCRDLLAEMELDSYPVTSGSKGIHLYAPLDGTSAADEVAELAHRLARALEDEHPDHVVSDMKRSLRRGKVLVDWSQNNGHKTTVCPYSLRGRERPTVAAPRTWDEIEDSSLAQLDFEEVLARIEGGTDPLAALGLEQHDSSAAGGASADDEASAGAADDRLRTYRSKRDARRTPEPVPDATPEPTPEAARQGSHERADAAQRALEAQDPMFVIQKHHASSLHWDFRLQHDGVLVSWAVPKGPPLEVDVNRLAVQTEDHPLEYGTFEGSIPEDEYGGGEVTIWDSGLVEIEKWREGREVIAVCRGREGGGLGGVPRRFAFIHTGGMGRGARTAAAKKKAKADWLLHLMKDQPEEGSAGAHEETGAREETGDREQTGAREETGVREEISPMLATPGSREDTDEDDWAFEMKWDGMRTIATITSAGVRLTSRGGTDVTATFPELGELEDAVGGTGSGTGRIVLDGEIVALDSHDRPAFSRLQGRLGLTSRRDVERAQKETEVHLMVFDLLEADGRSLLRTPYRQRRDALFATVDPTEHVKLPHAVHGDVDHAIARSQELQLEGVMAKKESSIYQPGRRARTWLKIKNAHHQEVVVVGWCEGRGARAGGIGSLLLAVPDEDGNLHYVGRVGTGFSQDDLEHARERLHSRARRTPPVSGVPSADARDAHWVRADLVGEVRHAERTPDDRLRRPVWRGWRPDKDADEVRWES</sequence>
<dbReference type="PANTHER" id="PTHR42705">
    <property type="entry name" value="BIFUNCTIONAL NON-HOMOLOGOUS END JOINING PROTEIN LIGD"/>
    <property type="match status" value="1"/>
</dbReference>
<dbReference type="Proteomes" id="UP000612352">
    <property type="component" value="Unassembled WGS sequence"/>
</dbReference>
<feature type="compositionally biased region" description="Basic and acidic residues" evidence="23">
    <location>
        <begin position="518"/>
        <end position="546"/>
    </location>
</feature>